<evidence type="ECO:0000313" key="4">
    <source>
        <dbReference type="Proteomes" id="UP000176902"/>
    </source>
</evidence>
<gene>
    <name evidence="3" type="ORF">A3C59_01750</name>
</gene>
<keyword evidence="2" id="KW-0472">Membrane</keyword>
<reference evidence="3 4" key="1">
    <citation type="journal article" date="2016" name="Nat. Commun.">
        <title>Thousands of microbial genomes shed light on interconnected biogeochemical processes in an aquifer system.</title>
        <authorList>
            <person name="Anantharaman K."/>
            <person name="Brown C.T."/>
            <person name="Hug L.A."/>
            <person name="Sharon I."/>
            <person name="Castelle C.J."/>
            <person name="Probst A.J."/>
            <person name="Thomas B.C."/>
            <person name="Singh A."/>
            <person name="Wilkins M.J."/>
            <person name="Karaoz U."/>
            <person name="Brodie E.L."/>
            <person name="Williams K.H."/>
            <person name="Hubbard S.S."/>
            <person name="Banfield J.F."/>
        </authorList>
    </citation>
    <scope>NUCLEOTIDE SEQUENCE [LARGE SCALE GENOMIC DNA]</scope>
</reference>
<keyword evidence="2" id="KW-1133">Transmembrane helix</keyword>
<organism evidence="3 4">
    <name type="scientific">Candidatus Daviesbacteria bacterium RIFCSPHIGHO2_02_FULL_36_13</name>
    <dbReference type="NCBI Taxonomy" id="1797768"/>
    <lineage>
        <taxon>Bacteria</taxon>
        <taxon>Candidatus Daviesiibacteriota</taxon>
    </lineage>
</organism>
<dbReference type="Proteomes" id="UP000176902">
    <property type="component" value="Unassembled WGS sequence"/>
</dbReference>
<sequence>MTKKVWIFLIIIIIVGIWFFSLRNNSGDLTSSGLLRPSTKSTPAPEATSGVPVAPKTFQYDSSTDLEAELDKVNPEVLDSDFE</sequence>
<feature type="region of interest" description="Disordered" evidence="1">
    <location>
        <begin position="33"/>
        <end position="54"/>
    </location>
</feature>
<evidence type="ECO:0000313" key="3">
    <source>
        <dbReference type="EMBL" id="OGE32908.1"/>
    </source>
</evidence>
<dbReference type="EMBL" id="MFCV01000019">
    <property type="protein sequence ID" value="OGE32908.1"/>
    <property type="molecule type" value="Genomic_DNA"/>
</dbReference>
<comment type="caution">
    <text evidence="3">The sequence shown here is derived from an EMBL/GenBank/DDBJ whole genome shotgun (WGS) entry which is preliminary data.</text>
</comment>
<proteinExistence type="predicted"/>
<protein>
    <submittedName>
        <fullName evidence="3">Uncharacterized protein</fullName>
    </submittedName>
</protein>
<name>A0A1F5JWC4_9BACT</name>
<feature type="compositionally biased region" description="Polar residues" evidence="1">
    <location>
        <begin position="33"/>
        <end position="42"/>
    </location>
</feature>
<accession>A0A1F5JWC4</accession>
<dbReference type="AlphaFoldDB" id="A0A1F5JWC4"/>
<feature type="transmembrane region" description="Helical" evidence="2">
    <location>
        <begin position="6"/>
        <end position="22"/>
    </location>
</feature>
<keyword evidence="2" id="KW-0812">Transmembrane</keyword>
<dbReference type="STRING" id="1797768.A3C59_01750"/>
<evidence type="ECO:0000256" key="1">
    <source>
        <dbReference type="SAM" id="MobiDB-lite"/>
    </source>
</evidence>
<evidence type="ECO:0000256" key="2">
    <source>
        <dbReference type="SAM" id="Phobius"/>
    </source>
</evidence>